<evidence type="ECO:0000256" key="2">
    <source>
        <dbReference type="PIRSR" id="PIRSR601461-1"/>
    </source>
</evidence>
<evidence type="ECO:0000256" key="4">
    <source>
        <dbReference type="RuleBase" id="RU000454"/>
    </source>
</evidence>
<keyword evidence="4" id="KW-0378">Hydrolase</keyword>
<dbReference type="InterPro" id="IPR021109">
    <property type="entry name" value="Peptidase_aspartic_dom_sf"/>
</dbReference>
<feature type="active site" evidence="2">
    <location>
        <position position="93"/>
    </location>
</feature>
<dbReference type="GO" id="GO:0004190">
    <property type="term" value="F:aspartic-type endopeptidase activity"/>
    <property type="evidence" value="ECO:0007669"/>
    <property type="project" value="UniProtKB-KW"/>
</dbReference>
<dbReference type="GO" id="GO:0006508">
    <property type="term" value="P:proteolysis"/>
    <property type="evidence" value="ECO:0007669"/>
    <property type="project" value="UniProtKB-KW"/>
</dbReference>
<name>A0AAV4CIZ7_9GAST</name>
<keyword evidence="8" id="KW-1185">Reference proteome</keyword>
<comment type="similarity">
    <text evidence="1 4">Belongs to the peptidase A1 family.</text>
</comment>
<feature type="active site" evidence="2">
    <location>
        <position position="280"/>
    </location>
</feature>
<comment type="caution">
    <text evidence="7">The sequence shown here is derived from an EMBL/GenBank/DDBJ whole genome shotgun (WGS) entry which is preliminary data.</text>
</comment>
<gene>
    <name evidence="7" type="ORF">PoB_005796100</name>
</gene>
<dbReference type="PRINTS" id="PR00792">
    <property type="entry name" value="PEPSIN"/>
</dbReference>
<protein>
    <submittedName>
        <fullName evidence="7">Cathepsin d</fullName>
    </submittedName>
</protein>
<evidence type="ECO:0000256" key="5">
    <source>
        <dbReference type="SAM" id="SignalP"/>
    </source>
</evidence>
<dbReference type="InterPro" id="IPR001461">
    <property type="entry name" value="Aspartic_peptidase_A1"/>
</dbReference>
<dbReference type="PROSITE" id="PS00141">
    <property type="entry name" value="ASP_PROTEASE"/>
    <property type="match status" value="2"/>
</dbReference>
<feature type="chain" id="PRO_5043853604" evidence="5">
    <location>
        <begin position="19"/>
        <end position="399"/>
    </location>
</feature>
<dbReference type="InterPro" id="IPR001969">
    <property type="entry name" value="Aspartic_peptidase_AS"/>
</dbReference>
<dbReference type="SUPFAM" id="SSF50630">
    <property type="entry name" value="Acid proteases"/>
    <property type="match status" value="1"/>
</dbReference>
<evidence type="ECO:0000256" key="3">
    <source>
        <dbReference type="PIRSR" id="PIRSR601461-2"/>
    </source>
</evidence>
<dbReference type="AlphaFoldDB" id="A0AAV4CIZ7"/>
<accession>A0AAV4CIZ7</accession>
<evidence type="ECO:0000313" key="8">
    <source>
        <dbReference type="Proteomes" id="UP000735302"/>
    </source>
</evidence>
<feature type="signal peptide" evidence="5">
    <location>
        <begin position="1"/>
        <end position="18"/>
    </location>
</feature>
<dbReference type="EMBL" id="BLXT01006392">
    <property type="protein sequence ID" value="GFO31456.1"/>
    <property type="molecule type" value="Genomic_DNA"/>
</dbReference>
<dbReference type="PROSITE" id="PS51767">
    <property type="entry name" value="PEPTIDASE_A1"/>
    <property type="match status" value="1"/>
</dbReference>
<keyword evidence="3" id="KW-1015">Disulfide bond</keyword>
<dbReference type="Proteomes" id="UP000735302">
    <property type="component" value="Unassembled WGS sequence"/>
</dbReference>
<keyword evidence="4" id="KW-0645">Protease</keyword>
<dbReference type="FunFam" id="2.40.70.10:FF:000008">
    <property type="entry name" value="Cathepsin D"/>
    <property type="match status" value="1"/>
</dbReference>
<keyword evidence="4" id="KW-0064">Aspartyl protease</keyword>
<dbReference type="FunFam" id="2.40.70.10:FF:000044">
    <property type="entry name" value="Lysosomal aspartic protease"/>
    <property type="match status" value="1"/>
</dbReference>
<dbReference type="InterPro" id="IPR033121">
    <property type="entry name" value="PEPTIDASE_A1"/>
</dbReference>
<dbReference type="Pfam" id="PF00026">
    <property type="entry name" value="Asp"/>
    <property type="match status" value="1"/>
</dbReference>
<sequence>MNLLPAVVLTFMLASICGTSVLSIPLSRVNRYIGKYRNAPSPLRPFRIYARAPKTTETAGKKRDLKLSNFKDSIYYGSITIGTPGQTFNVVLDTGSSLTWVPSSHSLSEDTNGKYRRYNNASSSTYGNKRKKFVIEYSLGKIAGLWGTETITVAGLKVKKQHFGEAMTNSGLFKDADVDGVLGLGFRNKDEDPTIFENMLSQGVMSAPVFSFYLNGGYRTNSHARDSVLTLGGTNPDLHMGNFTFVDLTAPNQWTFKMDKVQLSNGAATFCRPGCEALVDSGSSIISGPVRDVNILNKKLGAVILPGSNDLYALDCSQMDNLPDVEFILNGRKLSLTSRDYVLRVDGFEKPVCVSGFMGRQGTEDDQARWVLGNTFMRAYYTQFDQGNMRIGFAKAKHE</sequence>
<proteinExistence type="inferred from homology"/>
<organism evidence="7 8">
    <name type="scientific">Plakobranchus ocellatus</name>
    <dbReference type="NCBI Taxonomy" id="259542"/>
    <lineage>
        <taxon>Eukaryota</taxon>
        <taxon>Metazoa</taxon>
        <taxon>Spiralia</taxon>
        <taxon>Lophotrochozoa</taxon>
        <taxon>Mollusca</taxon>
        <taxon>Gastropoda</taxon>
        <taxon>Heterobranchia</taxon>
        <taxon>Euthyneura</taxon>
        <taxon>Panpulmonata</taxon>
        <taxon>Sacoglossa</taxon>
        <taxon>Placobranchoidea</taxon>
        <taxon>Plakobranchidae</taxon>
        <taxon>Plakobranchus</taxon>
    </lineage>
</organism>
<dbReference type="PANTHER" id="PTHR47966">
    <property type="entry name" value="BETA-SITE APP-CLEAVING ENZYME, ISOFORM A-RELATED"/>
    <property type="match status" value="1"/>
</dbReference>
<evidence type="ECO:0000256" key="1">
    <source>
        <dbReference type="ARBA" id="ARBA00007447"/>
    </source>
</evidence>
<dbReference type="Gene3D" id="2.40.70.10">
    <property type="entry name" value="Acid Proteases"/>
    <property type="match status" value="2"/>
</dbReference>
<reference evidence="7 8" key="1">
    <citation type="journal article" date="2021" name="Elife">
        <title>Chloroplast acquisition without the gene transfer in kleptoplastic sea slugs, Plakobranchus ocellatus.</title>
        <authorList>
            <person name="Maeda T."/>
            <person name="Takahashi S."/>
            <person name="Yoshida T."/>
            <person name="Shimamura S."/>
            <person name="Takaki Y."/>
            <person name="Nagai Y."/>
            <person name="Toyoda A."/>
            <person name="Suzuki Y."/>
            <person name="Arimoto A."/>
            <person name="Ishii H."/>
            <person name="Satoh N."/>
            <person name="Nishiyama T."/>
            <person name="Hasebe M."/>
            <person name="Maruyama T."/>
            <person name="Minagawa J."/>
            <person name="Obokata J."/>
            <person name="Shigenobu S."/>
        </authorList>
    </citation>
    <scope>NUCLEOTIDE SEQUENCE [LARGE SCALE GENOMIC DNA]</scope>
</reference>
<evidence type="ECO:0000259" key="6">
    <source>
        <dbReference type="PROSITE" id="PS51767"/>
    </source>
</evidence>
<keyword evidence="5" id="KW-0732">Signal</keyword>
<dbReference type="PANTHER" id="PTHR47966:SF51">
    <property type="entry name" value="BETA-SITE APP-CLEAVING ENZYME, ISOFORM A-RELATED"/>
    <property type="match status" value="1"/>
</dbReference>
<evidence type="ECO:0000313" key="7">
    <source>
        <dbReference type="EMBL" id="GFO31456.1"/>
    </source>
</evidence>
<feature type="disulfide bond" evidence="3">
    <location>
        <begin position="271"/>
        <end position="275"/>
    </location>
</feature>
<feature type="disulfide bond" evidence="3">
    <location>
        <begin position="316"/>
        <end position="353"/>
    </location>
</feature>
<feature type="domain" description="Peptidase A1" evidence="6">
    <location>
        <begin position="75"/>
        <end position="394"/>
    </location>
</feature>